<keyword evidence="4" id="KW-1185">Reference proteome</keyword>
<dbReference type="SUPFAM" id="SSF51182">
    <property type="entry name" value="RmlC-like cupins"/>
    <property type="match status" value="1"/>
</dbReference>
<dbReference type="Gene3D" id="2.60.120.10">
    <property type="entry name" value="Jelly Rolls"/>
    <property type="match status" value="1"/>
</dbReference>
<gene>
    <name evidence="3" type="ORF">SAMN05421870_10930</name>
</gene>
<dbReference type="PANTHER" id="PTHR36440">
    <property type="entry name" value="PUTATIVE (AFU_ORTHOLOGUE AFUA_8G07350)-RELATED"/>
    <property type="match status" value="1"/>
</dbReference>
<name>A0A1H9UPL8_9ACTN</name>
<dbReference type="Pfam" id="PF00190">
    <property type="entry name" value="Cupin_1"/>
    <property type="match status" value="1"/>
</dbReference>
<feature type="domain" description="Cupin type-1" evidence="2">
    <location>
        <begin position="44"/>
        <end position="147"/>
    </location>
</feature>
<dbReference type="OrthoDB" id="9090296at2"/>
<dbReference type="EMBL" id="FOGO01000009">
    <property type="protein sequence ID" value="SES11470.1"/>
    <property type="molecule type" value="Genomic_DNA"/>
</dbReference>
<dbReference type="PANTHER" id="PTHR36440:SF1">
    <property type="entry name" value="PUTATIVE (AFU_ORTHOLOGUE AFUA_8G07350)-RELATED"/>
    <property type="match status" value="1"/>
</dbReference>
<dbReference type="AlphaFoldDB" id="A0A1H9UPL8"/>
<dbReference type="InterPro" id="IPR011051">
    <property type="entry name" value="RmlC_Cupin_sf"/>
</dbReference>
<accession>A0A1H9UPL8</accession>
<evidence type="ECO:0000256" key="1">
    <source>
        <dbReference type="SAM" id="MobiDB-lite"/>
    </source>
</evidence>
<dbReference type="CDD" id="cd02208">
    <property type="entry name" value="cupin_RmlC-like"/>
    <property type="match status" value="1"/>
</dbReference>
<reference evidence="4" key="1">
    <citation type="submission" date="2016-10" db="EMBL/GenBank/DDBJ databases">
        <authorList>
            <person name="Varghese N."/>
            <person name="Submissions S."/>
        </authorList>
    </citation>
    <scope>NUCLEOTIDE SEQUENCE [LARGE SCALE GENOMIC DNA]</scope>
    <source>
        <strain evidence="4">CGMCC 4.6825</strain>
    </source>
</reference>
<organism evidence="3 4">
    <name type="scientific">Streptomyces qinglanensis</name>
    <dbReference type="NCBI Taxonomy" id="943816"/>
    <lineage>
        <taxon>Bacteria</taxon>
        <taxon>Bacillati</taxon>
        <taxon>Actinomycetota</taxon>
        <taxon>Actinomycetes</taxon>
        <taxon>Kitasatosporales</taxon>
        <taxon>Streptomycetaceae</taxon>
        <taxon>Streptomyces</taxon>
    </lineage>
</organism>
<feature type="region of interest" description="Disordered" evidence="1">
    <location>
        <begin position="180"/>
        <end position="204"/>
    </location>
</feature>
<dbReference type="STRING" id="943816.AN217_24180"/>
<evidence type="ECO:0000259" key="2">
    <source>
        <dbReference type="Pfam" id="PF00190"/>
    </source>
</evidence>
<dbReference type="RefSeq" id="WP_075001618.1">
    <property type="nucleotide sequence ID" value="NZ_FOGO01000009.1"/>
</dbReference>
<dbReference type="InterPro" id="IPR053146">
    <property type="entry name" value="QDO-like"/>
</dbReference>
<protein>
    <submittedName>
        <fullName evidence="3">Cupin</fullName>
    </submittedName>
</protein>
<evidence type="ECO:0000313" key="3">
    <source>
        <dbReference type="EMBL" id="SES11470.1"/>
    </source>
</evidence>
<feature type="region of interest" description="Disordered" evidence="1">
    <location>
        <begin position="1"/>
        <end position="27"/>
    </location>
</feature>
<dbReference type="InterPro" id="IPR014710">
    <property type="entry name" value="RmlC-like_jellyroll"/>
</dbReference>
<evidence type="ECO:0000313" key="4">
    <source>
        <dbReference type="Proteomes" id="UP000182841"/>
    </source>
</evidence>
<sequence length="204" mass="22217">MTRTGTAEPRPERRPGPPSGLVVPPGQGRTLRTAAQQVTFKVTGQHSRAASSFEVVVPPGFDVGAHVHTRSEELFYVLEGELELLAFEPRVRTRDGWREWESAAGDRPVRATAGTTVLVPPGCPHAFANRTGSPARMFFQAAPPPDHERYFDELLDILAADGPPDEAAVAELRARYDIEQLTPLRHGPPPGPAPKEAPHRTEEG</sequence>
<dbReference type="InterPro" id="IPR006045">
    <property type="entry name" value="Cupin_1"/>
</dbReference>
<feature type="compositionally biased region" description="Pro residues" evidence="1">
    <location>
        <begin position="186"/>
        <end position="195"/>
    </location>
</feature>
<proteinExistence type="predicted"/>
<dbReference type="Proteomes" id="UP000182841">
    <property type="component" value="Unassembled WGS sequence"/>
</dbReference>